<gene>
    <name evidence="2" type="ORF">SAMN04489860_0324</name>
</gene>
<proteinExistence type="predicted"/>
<dbReference type="AlphaFoldDB" id="A0A1H1MSQ3"/>
<reference evidence="2 3" key="1">
    <citation type="submission" date="2016-10" db="EMBL/GenBank/DDBJ databases">
        <authorList>
            <person name="de Groot N.N."/>
        </authorList>
    </citation>
    <scope>NUCLEOTIDE SEQUENCE [LARGE SCALE GENOMIC DNA]</scope>
    <source>
        <strain evidence="2 3">DSM 22126</strain>
    </source>
</reference>
<feature type="domain" description="Orc1-like AAA ATPase" evidence="1">
    <location>
        <begin position="21"/>
        <end position="109"/>
    </location>
</feature>
<name>A0A1H1MSQ3_9CELL</name>
<dbReference type="Gene3D" id="3.40.50.300">
    <property type="entry name" value="P-loop containing nucleotide triphosphate hydrolases"/>
    <property type="match status" value="1"/>
</dbReference>
<dbReference type="InterPro" id="IPR027417">
    <property type="entry name" value="P-loop_NTPase"/>
</dbReference>
<accession>A0A1H1MSQ3</accession>
<dbReference type="Proteomes" id="UP000185663">
    <property type="component" value="Chromosome I"/>
</dbReference>
<dbReference type="RefSeq" id="WP_083371336.1">
    <property type="nucleotide sequence ID" value="NZ_LT629776.1"/>
</dbReference>
<keyword evidence="3" id="KW-1185">Reference proteome</keyword>
<dbReference type="EMBL" id="LT629776">
    <property type="protein sequence ID" value="SDR89717.1"/>
    <property type="molecule type" value="Genomic_DNA"/>
</dbReference>
<dbReference type="OrthoDB" id="2020141at2"/>
<evidence type="ECO:0000259" key="1">
    <source>
        <dbReference type="Pfam" id="PF13191"/>
    </source>
</evidence>
<dbReference type="SUPFAM" id="SSF52540">
    <property type="entry name" value="P-loop containing nucleoside triphosphate hydrolases"/>
    <property type="match status" value="1"/>
</dbReference>
<evidence type="ECO:0000313" key="2">
    <source>
        <dbReference type="EMBL" id="SDR89717.1"/>
    </source>
</evidence>
<dbReference type="Pfam" id="PF13191">
    <property type="entry name" value="AAA_16"/>
    <property type="match status" value="1"/>
</dbReference>
<organism evidence="2 3">
    <name type="scientific">Paraoerskovia marina</name>
    <dbReference type="NCBI Taxonomy" id="545619"/>
    <lineage>
        <taxon>Bacteria</taxon>
        <taxon>Bacillati</taxon>
        <taxon>Actinomycetota</taxon>
        <taxon>Actinomycetes</taxon>
        <taxon>Micrococcales</taxon>
        <taxon>Cellulomonadaceae</taxon>
        <taxon>Paraoerskovia</taxon>
    </lineage>
</organism>
<evidence type="ECO:0000313" key="3">
    <source>
        <dbReference type="Proteomes" id="UP000185663"/>
    </source>
</evidence>
<protein>
    <submittedName>
        <fullName evidence="2">AAA ATPase domain-containing protein</fullName>
    </submittedName>
</protein>
<dbReference type="STRING" id="545619.SAMN04489860_0324"/>
<dbReference type="eggNOG" id="COG1672">
    <property type="taxonomic scope" value="Bacteria"/>
</dbReference>
<dbReference type="InterPro" id="IPR041664">
    <property type="entry name" value="AAA_16"/>
</dbReference>
<sequence>MAVDNPFSTTPGAVPPVPPVLVGRDQEVELFTEALDDGPAAPGRWAAVGGPAGIGKSALLAAYAERARARGWAVLAEQCTEGLGDRVTRALATNVLDGGDEPAVGLLITVDALDASLTDELASVVTDVEHLELTGRDVALVVAGRPAHLMTVLGQEEGTLRRRTDVLDLGRVPADEATLALREVVDAHGRTVDDDALERAVAVGAGYPVVMQVLGEQVWNVAQGDRITTADVESVLPAVRAALGPALHAPMMAELTDEDTVFLRAMARDDGPSEIASLAARLGESAQGVGVHRRRLTAARVIEPVSGGRVDLAIPYLREFLRG</sequence>